<accession>A0A7W6MMC1</accession>
<evidence type="ECO:0000259" key="3">
    <source>
        <dbReference type="Pfam" id="PF22124"/>
    </source>
</evidence>
<feature type="domain" description="Glycosyl hydrolase family 95 catalytic" evidence="3">
    <location>
        <begin position="266"/>
        <end position="663"/>
    </location>
</feature>
<feature type="domain" description="Alpha fucosidase A-like C-terminal" evidence="2">
    <location>
        <begin position="665"/>
        <end position="725"/>
    </location>
</feature>
<gene>
    <name evidence="4" type="ORF">GGR04_004572</name>
</gene>
<protein>
    <submittedName>
        <fullName evidence="4">Alpha-L-fucosidase 2</fullName>
        <ecNumber evidence="4">3.2.1.51</ecNumber>
    </submittedName>
</protein>
<feature type="domain" description="Glycosyl hydrolase family 95 N-terminal" evidence="1">
    <location>
        <begin position="6"/>
        <end position="242"/>
    </location>
</feature>
<dbReference type="InterPro" id="IPR049053">
    <property type="entry name" value="AFCA-like_C"/>
</dbReference>
<dbReference type="InterPro" id="IPR012341">
    <property type="entry name" value="6hp_glycosidase-like_sf"/>
</dbReference>
<name>A0A7W6MMC1_9HYPH</name>
<dbReference type="EMBL" id="JACIEK010000027">
    <property type="protein sequence ID" value="MBB4000692.1"/>
    <property type="molecule type" value="Genomic_DNA"/>
</dbReference>
<dbReference type="Pfam" id="PF22124">
    <property type="entry name" value="Glyco_hydro_95_cat"/>
    <property type="match status" value="1"/>
</dbReference>
<organism evidence="4 5">
    <name type="scientific">Aureimonas pseudogalii</name>
    <dbReference type="NCBI Taxonomy" id="1744844"/>
    <lineage>
        <taxon>Bacteria</taxon>
        <taxon>Pseudomonadati</taxon>
        <taxon>Pseudomonadota</taxon>
        <taxon>Alphaproteobacteria</taxon>
        <taxon>Hyphomicrobiales</taxon>
        <taxon>Aurantimonadaceae</taxon>
        <taxon>Aureimonas</taxon>
    </lineage>
</organism>
<keyword evidence="4" id="KW-0326">Glycosidase</keyword>
<reference evidence="4 5" key="1">
    <citation type="submission" date="2020-08" db="EMBL/GenBank/DDBJ databases">
        <title>Genomic Encyclopedia of Type Strains, Phase IV (KMG-IV): sequencing the most valuable type-strain genomes for metagenomic binning, comparative biology and taxonomic classification.</title>
        <authorList>
            <person name="Goeker M."/>
        </authorList>
    </citation>
    <scope>NUCLEOTIDE SEQUENCE [LARGE SCALE GENOMIC DNA]</scope>
    <source>
        <strain evidence="4 5">DSM 102238</strain>
    </source>
</reference>
<dbReference type="Pfam" id="PF21307">
    <property type="entry name" value="Glyco_hydro_95_C"/>
    <property type="match status" value="1"/>
</dbReference>
<dbReference type="GO" id="GO:0004560">
    <property type="term" value="F:alpha-L-fucosidase activity"/>
    <property type="evidence" value="ECO:0007669"/>
    <property type="project" value="UniProtKB-EC"/>
</dbReference>
<dbReference type="RefSeq" id="WP_183202674.1">
    <property type="nucleotide sequence ID" value="NZ_JACIEK010000027.1"/>
</dbReference>
<sequence length="745" mass="82726">MTTDELWYERPAAVWTEALPVGNGRLGAMVFGGAWSERFQINESTFYNGGPYQPINPEAGANIGRVQALILEGRYAEAERLAYEKVMASPDLQTSYQPIGDLHLSFNHDLTTSDYRRSLDLDTGIATTGYECRGVRFHRDTFATAVHDVIVCRMTVSKPGALSLSVLMSSPQNGAAEERCDDTIGYLGRNRTQNGIAGRLRFAFRARVLPEGGLFDRGPEAIRVREADAVTLLIDAGTSFRRYDDVGGDPEAETQRRLDEVAAIPYETLLADHLADHRRLYRSLSLSLDGPDRTQIPTDRRIAEFASGDDPDLAALYVRFGRYLAITSSRPGTQPANLQGIWNDEILPPWNSKYTVNINLQMNYWLSDPANLSETFLPLIELVEDVTETGRAMAKAHYGASGWVLHHNTDLWRATGPIDGPPWGLWPMGGVWLCAQLYDHWRFQPSRALLERIFPLIKGAVDFTLDTLIELPGTDRLVTCPSLSPENSHPFGSTLCAGPAMDSQLLRDLFAAAIDASERLGIEADWRRAVALARERLPDDRIGKAGQLQEWLEDWDMEAPEPQHRHVSHLYALYPSLQIDLLETPELAAAAAVSLERRGDDATGWGIGWRLNLWARLARADRAHEVLELLLSPERTYPNLFDAHPPFQIDGNFGGAAGILEMLVQSRPGEIRLLPALPDRWAHGHFCGVRVRGGLLVDLEWRDGQLVQLALTAENAGAVRIRHPGGIFTASHLAGRTVLALDEMT</sequence>
<dbReference type="InterPro" id="IPR016518">
    <property type="entry name" value="Alpha-L-fucosidase"/>
</dbReference>
<proteinExistence type="predicted"/>
<evidence type="ECO:0000259" key="1">
    <source>
        <dbReference type="Pfam" id="PF14498"/>
    </source>
</evidence>
<dbReference type="SUPFAM" id="SSF48208">
    <property type="entry name" value="Six-hairpin glycosidases"/>
    <property type="match status" value="1"/>
</dbReference>
<evidence type="ECO:0000259" key="2">
    <source>
        <dbReference type="Pfam" id="PF21307"/>
    </source>
</evidence>
<dbReference type="InterPro" id="IPR027414">
    <property type="entry name" value="GH95_N_dom"/>
</dbReference>
<dbReference type="GO" id="GO:0005975">
    <property type="term" value="P:carbohydrate metabolic process"/>
    <property type="evidence" value="ECO:0007669"/>
    <property type="project" value="InterPro"/>
</dbReference>
<comment type="caution">
    <text evidence="4">The sequence shown here is derived from an EMBL/GenBank/DDBJ whole genome shotgun (WGS) entry which is preliminary data.</text>
</comment>
<dbReference type="EC" id="3.2.1.51" evidence="4"/>
<dbReference type="Proteomes" id="UP000542776">
    <property type="component" value="Unassembled WGS sequence"/>
</dbReference>
<dbReference type="PANTHER" id="PTHR31084:SF0">
    <property type="entry name" value="ALPHA-L-FUCOSIDASE 2"/>
    <property type="match status" value="1"/>
</dbReference>
<evidence type="ECO:0000313" key="4">
    <source>
        <dbReference type="EMBL" id="MBB4000692.1"/>
    </source>
</evidence>
<keyword evidence="4" id="KW-0378">Hydrolase</keyword>
<dbReference type="Pfam" id="PF14498">
    <property type="entry name" value="Glyco_hyd_65N_2"/>
    <property type="match status" value="1"/>
</dbReference>
<keyword evidence="5" id="KW-1185">Reference proteome</keyword>
<evidence type="ECO:0000313" key="5">
    <source>
        <dbReference type="Proteomes" id="UP000542776"/>
    </source>
</evidence>
<dbReference type="InterPro" id="IPR008928">
    <property type="entry name" value="6-hairpin_glycosidase_sf"/>
</dbReference>
<dbReference type="PIRSF" id="PIRSF007663">
    <property type="entry name" value="UCP007663"/>
    <property type="match status" value="1"/>
</dbReference>
<dbReference type="Gene3D" id="1.50.10.10">
    <property type="match status" value="1"/>
</dbReference>
<dbReference type="PANTHER" id="PTHR31084">
    <property type="entry name" value="ALPHA-L-FUCOSIDASE 2"/>
    <property type="match status" value="1"/>
</dbReference>
<dbReference type="InterPro" id="IPR054363">
    <property type="entry name" value="GH95_cat"/>
</dbReference>
<dbReference type="AlphaFoldDB" id="A0A7W6MMC1"/>